<protein>
    <submittedName>
        <fullName evidence="1">Uncharacterized protein</fullName>
    </submittedName>
</protein>
<dbReference type="EMBL" id="CP021425">
    <property type="protein sequence ID" value="ARU58057.1"/>
    <property type="molecule type" value="Genomic_DNA"/>
</dbReference>
<dbReference type="AlphaFoldDB" id="A0A1Y0IC14"/>
<gene>
    <name evidence="1" type="ORF">OLMES_4039</name>
</gene>
<reference evidence="1 2" key="1">
    <citation type="submission" date="2017-05" db="EMBL/GenBank/DDBJ databases">
        <title>Genomic insights into alkan degradation activity of Oleiphilus messinensis.</title>
        <authorList>
            <person name="Kozyavkin S.A."/>
            <person name="Slesarev A.I."/>
            <person name="Golyshin P.N."/>
            <person name="Korzhenkov A."/>
            <person name="Golyshina O.N."/>
            <person name="Toshchakov S.V."/>
        </authorList>
    </citation>
    <scope>NUCLEOTIDE SEQUENCE [LARGE SCALE GENOMIC DNA]</scope>
    <source>
        <strain evidence="1 2">ME102</strain>
    </source>
</reference>
<dbReference type="KEGG" id="ome:OLMES_4039"/>
<evidence type="ECO:0000313" key="1">
    <source>
        <dbReference type="EMBL" id="ARU58057.1"/>
    </source>
</evidence>
<accession>A0A1Y0IC14</accession>
<evidence type="ECO:0000313" key="2">
    <source>
        <dbReference type="Proteomes" id="UP000196027"/>
    </source>
</evidence>
<dbReference type="RefSeq" id="WP_087462883.1">
    <property type="nucleotide sequence ID" value="NZ_CP021425.1"/>
</dbReference>
<sequence>MKPLPKHPGYFLANSAWGNQGIKVYIPETEKALWKRALQANANSGSSHVNLELFKSVKSLSDNNPHNIKYSSDSQKNHKIQVTAKFVIGYKESTEHDILITFIAPVSTTDKPPTISGNNPKLLKQHASEAVNVQHKNDHRFVLPPYFKATYDENNQPLPANAKATYVDPDSLEVKTTEWASISDLLEVGVWGAFKGLATYRLGQVLRLPDESAGIAGGFGATTEQLSLQTQFRIYSVTISDWNGDVYHGIFGGVKAVDFKYLSNTRRVNIEILKQYRIMAGNTPIYTAKTERVAGQDHKEFIANAVKNGYPNEDR</sequence>
<proteinExistence type="predicted"/>
<organism evidence="1 2">
    <name type="scientific">Oleiphilus messinensis</name>
    <dbReference type="NCBI Taxonomy" id="141451"/>
    <lineage>
        <taxon>Bacteria</taxon>
        <taxon>Pseudomonadati</taxon>
        <taxon>Pseudomonadota</taxon>
        <taxon>Gammaproteobacteria</taxon>
        <taxon>Oceanospirillales</taxon>
        <taxon>Oleiphilaceae</taxon>
        <taxon>Oleiphilus</taxon>
    </lineage>
</organism>
<keyword evidence="2" id="KW-1185">Reference proteome</keyword>
<dbReference type="Proteomes" id="UP000196027">
    <property type="component" value="Chromosome"/>
</dbReference>
<name>A0A1Y0IC14_9GAMM</name>